<keyword evidence="3 9" id="KW-0808">Transferase</keyword>
<dbReference type="PANTHER" id="PTHR12137:SF54">
    <property type="entry name" value="CARBOHYDRATE SULFOTRANSFERASE"/>
    <property type="match status" value="1"/>
</dbReference>
<evidence type="ECO:0000256" key="9">
    <source>
        <dbReference type="RuleBase" id="RU364020"/>
    </source>
</evidence>
<keyword evidence="4" id="KW-0812">Transmembrane</keyword>
<dbReference type="OMA" id="HKIARIC"/>
<organism evidence="10 11">
    <name type="scientific">Tigriopus californicus</name>
    <name type="common">Marine copepod</name>
    <dbReference type="NCBI Taxonomy" id="6832"/>
    <lineage>
        <taxon>Eukaryota</taxon>
        <taxon>Metazoa</taxon>
        <taxon>Ecdysozoa</taxon>
        <taxon>Arthropoda</taxon>
        <taxon>Crustacea</taxon>
        <taxon>Multicrustacea</taxon>
        <taxon>Hexanauplia</taxon>
        <taxon>Copepoda</taxon>
        <taxon>Harpacticoida</taxon>
        <taxon>Harpacticidae</taxon>
        <taxon>Tigriopus</taxon>
    </lineage>
</organism>
<dbReference type="GO" id="GO:0000139">
    <property type="term" value="C:Golgi membrane"/>
    <property type="evidence" value="ECO:0007669"/>
    <property type="project" value="UniProtKB-SubCell"/>
</dbReference>
<evidence type="ECO:0000313" key="11">
    <source>
        <dbReference type="Proteomes" id="UP000318571"/>
    </source>
</evidence>
<dbReference type="GO" id="GO:0016051">
    <property type="term" value="P:carbohydrate biosynthetic process"/>
    <property type="evidence" value="ECO:0007669"/>
    <property type="project" value="InterPro"/>
</dbReference>
<accession>A0A553P3J9</accession>
<keyword evidence="11" id="KW-1185">Reference proteome</keyword>
<dbReference type="InterPro" id="IPR005331">
    <property type="entry name" value="Sulfotransferase"/>
</dbReference>
<comment type="similarity">
    <text evidence="2 9">Belongs to the sulfotransferase 2 family.</text>
</comment>
<evidence type="ECO:0000256" key="7">
    <source>
        <dbReference type="ARBA" id="ARBA00023136"/>
    </source>
</evidence>
<gene>
    <name evidence="10" type="ORF">TCAL_00216</name>
</gene>
<evidence type="ECO:0000313" key="10">
    <source>
        <dbReference type="EMBL" id="TRY72259.1"/>
    </source>
</evidence>
<evidence type="ECO:0000256" key="4">
    <source>
        <dbReference type="ARBA" id="ARBA00022692"/>
    </source>
</evidence>
<dbReference type="GO" id="GO:0008146">
    <property type="term" value="F:sulfotransferase activity"/>
    <property type="evidence" value="ECO:0007669"/>
    <property type="project" value="InterPro"/>
</dbReference>
<protein>
    <recommendedName>
        <fullName evidence="9">Carbohydrate sulfotransferase</fullName>
        <ecNumber evidence="9">2.8.2.-</ecNumber>
    </recommendedName>
</protein>
<keyword evidence="9" id="KW-0735">Signal-anchor</keyword>
<comment type="subcellular location">
    <subcellularLocation>
        <location evidence="1 9">Golgi apparatus membrane</location>
        <topology evidence="1 9">Single-pass type II membrane protein</topology>
    </subcellularLocation>
</comment>
<proteinExistence type="inferred from homology"/>
<dbReference type="EC" id="2.8.2.-" evidence="9"/>
<evidence type="ECO:0000256" key="8">
    <source>
        <dbReference type="ARBA" id="ARBA00023180"/>
    </source>
</evidence>
<name>A0A553P3J9_TIGCA</name>
<sequence length="320" mass="37265">SSISKLEESKFVTLNSGEMSDVNLVMKDRRHKIARICDEDLKAIGVGMSINAKFMIYDKSHKLAYCAIPKVASSSWTHNFLIMGGLSPLKFSHRAAPKRLPFPLDMSPVTFAQDVTSMLIVRHPFSRLASAYYDKLIRLGRKSWQMVRLFIIWKFRLQPPKRHFESWMADQLMQEHERAVRNGSIANFGSNDPTNATPEEFAQYILFMKSRPMDIHFRPQHKICPICAYNFTAYCHLEHLHRDTSYFLQKANVSQLLQTRIHLNSRAFSSQSSKRQSEADFWSQIKPKTQEELYKLYYYDFQLFGYSLSDYMTDIGLKSS</sequence>
<keyword evidence="7" id="KW-0472">Membrane</keyword>
<dbReference type="STRING" id="6832.A0A553P3J9"/>
<dbReference type="Proteomes" id="UP000318571">
    <property type="component" value="Chromosome 7"/>
</dbReference>
<keyword evidence="5" id="KW-1133">Transmembrane helix</keyword>
<reference evidence="10 11" key="1">
    <citation type="journal article" date="2018" name="Nat. Ecol. Evol.">
        <title>Genomic signatures of mitonuclear coevolution across populations of Tigriopus californicus.</title>
        <authorList>
            <person name="Barreto F.S."/>
            <person name="Watson E.T."/>
            <person name="Lima T.G."/>
            <person name="Willett C.S."/>
            <person name="Edmands S."/>
            <person name="Li W."/>
            <person name="Burton R.S."/>
        </authorList>
    </citation>
    <scope>NUCLEOTIDE SEQUENCE [LARGE SCALE GENOMIC DNA]</scope>
    <source>
        <strain evidence="10 11">San Diego</strain>
    </source>
</reference>
<comment type="caution">
    <text evidence="10">The sequence shown here is derived from an EMBL/GenBank/DDBJ whole genome shotgun (WGS) entry which is preliminary data.</text>
</comment>
<evidence type="ECO:0000256" key="1">
    <source>
        <dbReference type="ARBA" id="ARBA00004323"/>
    </source>
</evidence>
<feature type="non-terminal residue" evidence="10">
    <location>
        <position position="1"/>
    </location>
</feature>
<evidence type="ECO:0000256" key="3">
    <source>
        <dbReference type="ARBA" id="ARBA00022679"/>
    </source>
</evidence>
<dbReference type="AlphaFoldDB" id="A0A553P3J9"/>
<evidence type="ECO:0000256" key="5">
    <source>
        <dbReference type="ARBA" id="ARBA00022989"/>
    </source>
</evidence>
<dbReference type="Pfam" id="PF03567">
    <property type="entry name" value="Sulfotransfer_2"/>
    <property type="match status" value="1"/>
</dbReference>
<evidence type="ECO:0000256" key="6">
    <source>
        <dbReference type="ARBA" id="ARBA00023034"/>
    </source>
</evidence>
<evidence type="ECO:0000256" key="2">
    <source>
        <dbReference type="ARBA" id="ARBA00006339"/>
    </source>
</evidence>
<keyword evidence="8 9" id="KW-0325">Glycoprotein</keyword>
<dbReference type="InterPro" id="IPR018011">
    <property type="entry name" value="Carb_sulfotrans_8-10"/>
</dbReference>
<keyword evidence="9" id="KW-0119">Carbohydrate metabolism</keyword>
<dbReference type="PANTHER" id="PTHR12137">
    <property type="entry name" value="CARBOHYDRATE SULFOTRANSFERASE"/>
    <property type="match status" value="1"/>
</dbReference>
<dbReference type="EMBL" id="VCGU01000008">
    <property type="protein sequence ID" value="TRY72259.1"/>
    <property type="molecule type" value="Genomic_DNA"/>
</dbReference>
<keyword evidence="6 9" id="KW-0333">Golgi apparatus</keyword>